<dbReference type="InterPro" id="IPR046341">
    <property type="entry name" value="SET_dom_sf"/>
</dbReference>
<dbReference type="PANTHER" id="PTHR47111">
    <property type="entry name" value="BCDNA.LD29892"/>
    <property type="match status" value="1"/>
</dbReference>
<dbReference type="Gene3D" id="6.10.140.2220">
    <property type="match status" value="1"/>
</dbReference>
<dbReference type="Gene3D" id="2.170.270.10">
    <property type="entry name" value="SET domain"/>
    <property type="match status" value="1"/>
</dbReference>
<evidence type="ECO:0000256" key="1">
    <source>
        <dbReference type="ARBA" id="ARBA00022723"/>
    </source>
</evidence>
<accession>A0A8W7PV64</accession>
<dbReference type="InterPro" id="IPR002893">
    <property type="entry name" value="Znf_MYND"/>
</dbReference>
<dbReference type="Gene3D" id="1.10.220.160">
    <property type="match status" value="1"/>
</dbReference>
<evidence type="ECO:0000256" key="5">
    <source>
        <dbReference type="SAM" id="MobiDB-lite"/>
    </source>
</evidence>
<dbReference type="Proteomes" id="UP000075882">
    <property type="component" value="Unassembled WGS sequence"/>
</dbReference>
<dbReference type="GO" id="GO:0008270">
    <property type="term" value="F:zinc ion binding"/>
    <property type="evidence" value="ECO:0007669"/>
    <property type="project" value="UniProtKB-KW"/>
</dbReference>
<protein>
    <recommendedName>
        <fullName evidence="6">MYND-type domain-containing protein</fullName>
    </recommendedName>
</protein>
<dbReference type="EnsemblMetazoa" id="ACOM038118-RA">
    <property type="protein sequence ID" value="ACOM038118-PA.1"/>
    <property type="gene ID" value="ACOM038118"/>
</dbReference>
<sequence>MDLKLAGKCNLLAPFEKLWQSQIKYLAEHALSCCLASCTTSTDAQRVRERFVDQIIILVRSGGIRDQLNLAPDVKGHVAALAYRAQGTALYHPRVCNYIEALKYFNASIAHTELNSVDRGIAYANRSIVCMELHQYEDCVANVRLARASNYPGRFLPKLAAREARAQHALQRVRTINARKQKNGHRSAERNWQQQEKKQPTAANGAEELSTKLGPHLHGLAVVEYEHLYARCNYCHSRRLFTFIPCEGCTVAMFCSVACLTEAYRKYHRYECGLVRDLWRIGGAEAVTAFRRVAAELASFPDVPSSVEYLELFVAMKGYCAVADGLEGATVQENDHRQLSYRIFLTDIIHQLMVERTVLRFCCIEDPRISRLLFELILYYLTSCAEPTGGWLTGDIGCPEEGQFCVPVVFSEVPSPGAAILSRRKKYCSSSSLTGLKPTSRDWHDAQRHLKKWDSCSACLLAESSGSNVEKLKGHLLAGSDRSGCYHSQAAIEQMDRGDVRAVCVCRSSSSNRSLRLDGHDQQSGLSSVRSSSNPCTM</sequence>
<proteinExistence type="predicted"/>
<evidence type="ECO:0000313" key="7">
    <source>
        <dbReference type="EnsemblMetazoa" id="ACOM038118-PA.1"/>
    </source>
</evidence>
<name>A0A8W7PV64_ANOCL</name>
<feature type="region of interest" description="Disordered" evidence="5">
    <location>
        <begin position="512"/>
        <end position="538"/>
    </location>
</feature>
<dbReference type="Gene3D" id="1.25.40.10">
    <property type="entry name" value="Tetratricopeptide repeat domain"/>
    <property type="match status" value="1"/>
</dbReference>
<keyword evidence="1" id="KW-0479">Metal-binding</keyword>
<dbReference type="VEuPathDB" id="VectorBase:ACON2_040393"/>
<reference evidence="7" key="1">
    <citation type="submission" date="2022-08" db="UniProtKB">
        <authorList>
            <consortium name="EnsemblMetazoa"/>
        </authorList>
    </citation>
    <scope>IDENTIFICATION</scope>
</reference>
<evidence type="ECO:0000256" key="4">
    <source>
        <dbReference type="PROSITE-ProRule" id="PRU00134"/>
    </source>
</evidence>
<evidence type="ECO:0000259" key="6">
    <source>
        <dbReference type="PROSITE" id="PS50865"/>
    </source>
</evidence>
<feature type="region of interest" description="Disordered" evidence="5">
    <location>
        <begin position="177"/>
        <end position="206"/>
    </location>
</feature>
<dbReference type="PANTHER" id="PTHR47111:SF1">
    <property type="entry name" value="SET AND MYND DOMAIN-CONTAINING PROTEIN 4"/>
    <property type="match status" value="1"/>
</dbReference>
<dbReference type="SUPFAM" id="SSF144232">
    <property type="entry name" value="HIT/MYND zinc finger-like"/>
    <property type="match status" value="1"/>
</dbReference>
<dbReference type="PROSITE" id="PS50865">
    <property type="entry name" value="ZF_MYND_2"/>
    <property type="match status" value="1"/>
</dbReference>
<dbReference type="Pfam" id="PF01753">
    <property type="entry name" value="zf-MYND"/>
    <property type="match status" value="1"/>
</dbReference>
<keyword evidence="2 4" id="KW-0863">Zinc-finger</keyword>
<evidence type="ECO:0000256" key="3">
    <source>
        <dbReference type="ARBA" id="ARBA00022833"/>
    </source>
</evidence>
<dbReference type="AlphaFoldDB" id="A0A8W7PV64"/>
<feature type="compositionally biased region" description="Low complexity" evidence="5">
    <location>
        <begin position="524"/>
        <end position="538"/>
    </location>
</feature>
<evidence type="ECO:0000256" key="2">
    <source>
        <dbReference type="ARBA" id="ARBA00022771"/>
    </source>
</evidence>
<keyword evidence="3" id="KW-0862">Zinc</keyword>
<feature type="domain" description="MYND-type" evidence="6">
    <location>
        <begin position="232"/>
        <end position="272"/>
    </location>
</feature>
<organism evidence="7">
    <name type="scientific">Anopheles coluzzii</name>
    <name type="common">African malaria mosquito</name>
    <dbReference type="NCBI Taxonomy" id="1518534"/>
    <lineage>
        <taxon>Eukaryota</taxon>
        <taxon>Metazoa</taxon>
        <taxon>Ecdysozoa</taxon>
        <taxon>Arthropoda</taxon>
        <taxon>Hexapoda</taxon>
        <taxon>Insecta</taxon>
        <taxon>Pterygota</taxon>
        <taxon>Neoptera</taxon>
        <taxon>Endopterygota</taxon>
        <taxon>Diptera</taxon>
        <taxon>Nematocera</taxon>
        <taxon>Culicoidea</taxon>
        <taxon>Culicidae</taxon>
        <taxon>Anophelinae</taxon>
        <taxon>Anopheles</taxon>
    </lineage>
</organism>
<dbReference type="InterPro" id="IPR011990">
    <property type="entry name" value="TPR-like_helical_dom_sf"/>
</dbReference>